<evidence type="ECO:0000313" key="2">
    <source>
        <dbReference type="EMBL" id="AFK40141.1"/>
    </source>
</evidence>
<accession>I3SIP9</accession>
<sequence>MSFIYISTFTLHILNIITSIKLQTWGICVKLQNSTRFLIMNFCCKFNLFSFFTIQHIINVITLMLS</sequence>
<keyword evidence="1" id="KW-1133">Transmembrane helix</keyword>
<dbReference type="AlphaFoldDB" id="I3SIP9"/>
<keyword evidence="1" id="KW-0812">Transmembrane</keyword>
<keyword evidence="1" id="KW-0472">Membrane</keyword>
<reference evidence="2" key="1">
    <citation type="submission" date="2012-05" db="EMBL/GenBank/DDBJ databases">
        <authorList>
            <person name="Krishnakumar V."/>
            <person name="Cheung F."/>
            <person name="Xiao Y."/>
            <person name="Chan A."/>
            <person name="Moskal W.A."/>
            <person name="Town C.D."/>
        </authorList>
    </citation>
    <scope>NUCLEOTIDE SEQUENCE</scope>
</reference>
<name>I3SIP9_MEDTR</name>
<protein>
    <recommendedName>
        <fullName evidence="3">Transmembrane protein</fullName>
    </recommendedName>
</protein>
<evidence type="ECO:0000256" key="1">
    <source>
        <dbReference type="SAM" id="Phobius"/>
    </source>
</evidence>
<feature type="transmembrane region" description="Helical" evidence="1">
    <location>
        <begin position="46"/>
        <end position="65"/>
    </location>
</feature>
<organism evidence="2">
    <name type="scientific">Medicago truncatula</name>
    <name type="common">Barrel medic</name>
    <name type="synonym">Medicago tribuloides</name>
    <dbReference type="NCBI Taxonomy" id="3880"/>
    <lineage>
        <taxon>Eukaryota</taxon>
        <taxon>Viridiplantae</taxon>
        <taxon>Streptophyta</taxon>
        <taxon>Embryophyta</taxon>
        <taxon>Tracheophyta</taxon>
        <taxon>Spermatophyta</taxon>
        <taxon>Magnoliopsida</taxon>
        <taxon>eudicotyledons</taxon>
        <taxon>Gunneridae</taxon>
        <taxon>Pentapetalae</taxon>
        <taxon>rosids</taxon>
        <taxon>fabids</taxon>
        <taxon>Fabales</taxon>
        <taxon>Fabaceae</taxon>
        <taxon>Papilionoideae</taxon>
        <taxon>50 kb inversion clade</taxon>
        <taxon>NPAAA clade</taxon>
        <taxon>Hologalegina</taxon>
        <taxon>IRL clade</taxon>
        <taxon>Trifolieae</taxon>
        <taxon>Medicago</taxon>
    </lineage>
</organism>
<proteinExistence type="evidence at transcript level"/>
<dbReference type="EMBL" id="BT140346">
    <property type="protein sequence ID" value="AFK40141.1"/>
    <property type="molecule type" value="mRNA"/>
</dbReference>
<evidence type="ECO:0008006" key="3">
    <source>
        <dbReference type="Google" id="ProtNLM"/>
    </source>
</evidence>